<organism evidence="1 2">
    <name type="scientific">Acanthoscelides obtectus</name>
    <name type="common">Bean weevil</name>
    <name type="synonym">Bruchus obtectus</name>
    <dbReference type="NCBI Taxonomy" id="200917"/>
    <lineage>
        <taxon>Eukaryota</taxon>
        <taxon>Metazoa</taxon>
        <taxon>Ecdysozoa</taxon>
        <taxon>Arthropoda</taxon>
        <taxon>Hexapoda</taxon>
        <taxon>Insecta</taxon>
        <taxon>Pterygota</taxon>
        <taxon>Neoptera</taxon>
        <taxon>Endopterygota</taxon>
        <taxon>Coleoptera</taxon>
        <taxon>Polyphaga</taxon>
        <taxon>Cucujiformia</taxon>
        <taxon>Chrysomeloidea</taxon>
        <taxon>Chrysomelidae</taxon>
        <taxon>Bruchinae</taxon>
        <taxon>Bruchini</taxon>
        <taxon>Acanthoscelides</taxon>
    </lineage>
</organism>
<dbReference type="AlphaFoldDB" id="A0A9P0QE28"/>
<protein>
    <submittedName>
        <fullName evidence="1">Uncharacterized protein</fullName>
    </submittedName>
</protein>
<gene>
    <name evidence="1" type="ORF">ACAOBT_LOCUS36293</name>
</gene>
<accession>A0A9P0QE28</accession>
<proteinExistence type="predicted"/>
<evidence type="ECO:0000313" key="2">
    <source>
        <dbReference type="Proteomes" id="UP001152888"/>
    </source>
</evidence>
<reference evidence="1" key="1">
    <citation type="submission" date="2022-03" db="EMBL/GenBank/DDBJ databases">
        <authorList>
            <person name="Sayadi A."/>
        </authorList>
    </citation>
    <scope>NUCLEOTIDE SEQUENCE</scope>
</reference>
<dbReference type="OrthoDB" id="6652963at2759"/>
<comment type="caution">
    <text evidence="1">The sequence shown here is derived from an EMBL/GenBank/DDBJ whole genome shotgun (WGS) entry which is preliminary data.</text>
</comment>
<keyword evidence="2" id="KW-1185">Reference proteome</keyword>
<dbReference type="Proteomes" id="UP001152888">
    <property type="component" value="Unassembled WGS sequence"/>
</dbReference>
<sequence length="100" mass="11422">MNFPFRPFGFLRFTPERFHVLLNSLFKVLFNFPSRYLFAIGLVVILALDGVYHPLRAALSSNPTLRRDPPAIGSGHYGPGTLYGLWPRSRRTWTRRATSG</sequence>
<dbReference type="EMBL" id="CAKOFQ010009497">
    <property type="protein sequence ID" value="CAH2017902.1"/>
    <property type="molecule type" value="Genomic_DNA"/>
</dbReference>
<evidence type="ECO:0000313" key="1">
    <source>
        <dbReference type="EMBL" id="CAH2017902.1"/>
    </source>
</evidence>
<name>A0A9P0QE28_ACAOB</name>